<protein>
    <submittedName>
        <fullName evidence="1">Lipase member N</fullName>
    </submittedName>
</protein>
<dbReference type="Gene3D" id="3.40.50.1820">
    <property type="entry name" value="alpha/beta hydrolase"/>
    <property type="match status" value="1"/>
</dbReference>
<evidence type="ECO:0000313" key="2">
    <source>
        <dbReference type="EMBL" id="JAG53015.1"/>
    </source>
</evidence>
<accession>A0A0A9XMF3</accession>
<dbReference type="InterPro" id="IPR029058">
    <property type="entry name" value="AB_hydrolase_fold"/>
</dbReference>
<dbReference type="EMBL" id="GBHO01022768">
    <property type="protein sequence ID" value="JAG20836.1"/>
    <property type="molecule type" value="Transcribed_RNA"/>
</dbReference>
<dbReference type="EMBL" id="GBRD01012811">
    <property type="protein sequence ID" value="JAG53015.1"/>
    <property type="molecule type" value="Transcribed_RNA"/>
</dbReference>
<reference evidence="1" key="1">
    <citation type="journal article" date="2014" name="PLoS ONE">
        <title>Transcriptome-Based Identification of ABC Transporters in the Western Tarnished Plant Bug Lygus hesperus.</title>
        <authorList>
            <person name="Hull J.J."/>
            <person name="Chaney K."/>
            <person name="Geib S.M."/>
            <person name="Fabrick J.A."/>
            <person name="Brent C.S."/>
            <person name="Walsh D."/>
            <person name="Lavine L.C."/>
        </authorList>
    </citation>
    <scope>NUCLEOTIDE SEQUENCE</scope>
</reference>
<name>A0A0A9XMF3_LYGHE</name>
<dbReference type="SUPFAM" id="SSF53474">
    <property type="entry name" value="alpha/beta-Hydrolases"/>
    <property type="match status" value="1"/>
</dbReference>
<sequence>MLSERPEYNDKVHIAILLMPVGDMPVLSTRSLGTRIFFNFVLNLMEYYKIVGSEALFLDETNFRLHILRLCENAPHLFAWTLGMSSGPGLSMDINYICPQAALQHGGTSMRTCLHTIQLFRKGEFRQLERGAKENQRVYGTSEPPLYNYTKITTPLAIYYSDLDEYSPGHVVRKMFPKFGGTLYSCLLEKNHHTEPLVGMLFGDMYNSQILEVLDSATGRAGATKEKLHSKTCQ</sequence>
<dbReference type="AlphaFoldDB" id="A0A0A9XMF3"/>
<dbReference type="PANTHER" id="PTHR11005">
    <property type="entry name" value="LYSOSOMAL ACID LIPASE-RELATED"/>
    <property type="match status" value="1"/>
</dbReference>
<organism evidence="1">
    <name type="scientific">Lygus hesperus</name>
    <name type="common">Western plant bug</name>
    <dbReference type="NCBI Taxonomy" id="30085"/>
    <lineage>
        <taxon>Eukaryota</taxon>
        <taxon>Metazoa</taxon>
        <taxon>Ecdysozoa</taxon>
        <taxon>Arthropoda</taxon>
        <taxon>Hexapoda</taxon>
        <taxon>Insecta</taxon>
        <taxon>Pterygota</taxon>
        <taxon>Neoptera</taxon>
        <taxon>Paraneoptera</taxon>
        <taxon>Hemiptera</taxon>
        <taxon>Heteroptera</taxon>
        <taxon>Panheteroptera</taxon>
        <taxon>Cimicomorpha</taxon>
        <taxon>Miridae</taxon>
        <taxon>Mirini</taxon>
        <taxon>Lygus</taxon>
    </lineage>
</organism>
<reference evidence="1" key="2">
    <citation type="submission" date="2014-07" db="EMBL/GenBank/DDBJ databases">
        <authorList>
            <person name="Hull J."/>
        </authorList>
    </citation>
    <scope>NUCLEOTIDE SEQUENCE</scope>
</reference>
<proteinExistence type="predicted"/>
<evidence type="ECO:0000313" key="1">
    <source>
        <dbReference type="EMBL" id="JAG20836.1"/>
    </source>
</evidence>
<gene>
    <name evidence="1" type="primary">Lipn_1</name>
    <name evidence="1" type="ORF">CM83_98965</name>
</gene>
<reference evidence="2" key="3">
    <citation type="submission" date="2014-09" db="EMBL/GenBank/DDBJ databases">
        <authorList>
            <person name="Magalhaes I.L.F."/>
            <person name="Oliveira U."/>
            <person name="Santos F.R."/>
            <person name="Vidigal T.H.D.A."/>
            <person name="Brescovit A.D."/>
            <person name="Santos A.J."/>
        </authorList>
    </citation>
    <scope>NUCLEOTIDE SEQUENCE</scope>
</reference>